<comment type="caution">
    <text evidence="4">The sequence shown here is derived from an EMBL/GenBank/DDBJ whole genome shotgun (WGS) entry which is preliminary data.</text>
</comment>
<dbReference type="InterPro" id="IPR001789">
    <property type="entry name" value="Sig_transdc_resp-reg_receiver"/>
</dbReference>
<dbReference type="RefSeq" id="WP_126751646.1">
    <property type="nucleotide sequence ID" value="NZ_JBHUMT010000016.1"/>
</dbReference>
<dbReference type="InterPro" id="IPR011006">
    <property type="entry name" value="CheY-like_superfamily"/>
</dbReference>
<dbReference type="Proteomes" id="UP000288361">
    <property type="component" value="Unassembled WGS sequence"/>
</dbReference>
<proteinExistence type="predicted"/>
<evidence type="ECO:0000256" key="2">
    <source>
        <dbReference type="PROSITE-ProRule" id="PRU00169"/>
    </source>
</evidence>
<evidence type="ECO:0000313" key="5">
    <source>
        <dbReference type="Proteomes" id="UP000288361"/>
    </source>
</evidence>
<organism evidence="4 5">
    <name type="scientific">Idiomarina piscisalsi</name>
    <dbReference type="NCBI Taxonomy" id="1096243"/>
    <lineage>
        <taxon>Bacteria</taxon>
        <taxon>Pseudomonadati</taxon>
        <taxon>Pseudomonadota</taxon>
        <taxon>Gammaproteobacteria</taxon>
        <taxon>Alteromonadales</taxon>
        <taxon>Idiomarinaceae</taxon>
        <taxon>Idiomarina</taxon>
    </lineage>
</organism>
<protein>
    <recommendedName>
        <fullName evidence="3">Response regulatory domain-containing protein</fullName>
    </recommendedName>
</protein>
<dbReference type="SMART" id="SM00448">
    <property type="entry name" value="REC"/>
    <property type="match status" value="1"/>
</dbReference>
<gene>
    <name evidence="4" type="ORF">CWI73_03955</name>
</gene>
<feature type="domain" description="Response regulatory" evidence="3">
    <location>
        <begin position="2"/>
        <end position="118"/>
    </location>
</feature>
<dbReference type="InterPro" id="IPR001932">
    <property type="entry name" value="PPM-type_phosphatase-like_dom"/>
</dbReference>
<name>A0A432YXJ4_9GAMM</name>
<dbReference type="PROSITE" id="PS50110">
    <property type="entry name" value="RESPONSE_REGULATORY"/>
    <property type="match status" value="1"/>
</dbReference>
<dbReference type="Gene3D" id="3.40.50.2300">
    <property type="match status" value="1"/>
</dbReference>
<evidence type="ECO:0000256" key="1">
    <source>
        <dbReference type="ARBA" id="ARBA00022801"/>
    </source>
</evidence>
<keyword evidence="1" id="KW-0378">Hydrolase</keyword>
<dbReference type="Gene3D" id="3.60.40.10">
    <property type="entry name" value="PPM-type phosphatase domain"/>
    <property type="match status" value="1"/>
</dbReference>
<dbReference type="Pfam" id="PF00072">
    <property type="entry name" value="Response_reg"/>
    <property type="match status" value="1"/>
</dbReference>
<dbReference type="PANTHER" id="PTHR43156">
    <property type="entry name" value="STAGE II SPORULATION PROTEIN E-RELATED"/>
    <property type="match status" value="1"/>
</dbReference>
<dbReference type="EMBL" id="PIQA01000001">
    <property type="protein sequence ID" value="RUO68021.1"/>
    <property type="molecule type" value="Genomic_DNA"/>
</dbReference>
<dbReference type="SMART" id="SM00331">
    <property type="entry name" value="PP2C_SIG"/>
    <property type="match status" value="1"/>
</dbReference>
<dbReference type="GO" id="GO:0000160">
    <property type="term" value="P:phosphorelay signal transduction system"/>
    <property type="evidence" value="ECO:0007669"/>
    <property type="project" value="InterPro"/>
</dbReference>
<evidence type="ECO:0000313" key="4">
    <source>
        <dbReference type="EMBL" id="RUO68021.1"/>
    </source>
</evidence>
<sequence length="556" mass="62372">MHVLVVDDQAANRVMLKGLIERFGHNVSCAANGMQALELFSHKGADIVLLDVMMPVMDGLTTAKHLKQLSGEIHLPVLFITALDDQKTLLECLDAGGDDFISTPPEPIVLQAKLNAHARVRELSFKLKEKNEVLAYHSNRMEREQNVVSHMLSNALLENELRFDFLQTYLSPATEFNGDLVLSKGGPLGNYYIFVGDFTGHGLAPATGALPVAQTFFDLAERGLSVATMVKEFNRRLVKLLPDDMFCAAFVAELSAGGDRLSYWNGGIPDALFIDNNGRVTYRLPSEHLALGILPPEEFNSSLSHCFIEPGQRLVAYTDGVIEMTNTQGQRLNESGFEKKLKQFGSKKQFDQLVNSLESFQKGTEQSDDISLIVVSCEPTQLPVKKDDHSITHLPFELKVRLSEKNIVGEDPVTRLVDSLSHLEGIKAHKTTLYLLLAEAFNNILEHNLLRLNSDVKEENEGFERYYAERERRLGSLENIEVSIDVNYQPVDSLICFGIRSNGENGYPADEFSPVLDEEKMHGRGMQLIKNFSRYYEWKDKGQCLYIEYDLNLPIA</sequence>
<keyword evidence="2" id="KW-0597">Phosphoprotein</keyword>
<dbReference type="Pfam" id="PF07228">
    <property type="entry name" value="SpoIIE"/>
    <property type="match status" value="1"/>
</dbReference>
<reference evidence="4 5" key="1">
    <citation type="journal article" date="2011" name="Front. Microbiol.">
        <title>Genomic signatures of strain selection and enhancement in Bacillus atrophaeus var. globigii, a historical biowarfare simulant.</title>
        <authorList>
            <person name="Gibbons H.S."/>
            <person name="Broomall S.M."/>
            <person name="McNew L.A."/>
            <person name="Daligault H."/>
            <person name="Chapman C."/>
            <person name="Bruce D."/>
            <person name="Karavis M."/>
            <person name="Krepps M."/>
            <person name="McGregor P.A."/>
            <person name="Hong C."/>
            <person name="Park K.H."/>
            <person name="Akmal A."/>
            <person name="Feldman A."/>
            <person name="Lin J.S."/>
            <person name="Chang W.E."/>
            <person name="Higgs B.W."/>
            <person name="Demirev P."/>
            <person name="Lindquist J."/>
            <person name="Liem A."/>
            <person name="Fochler E."/>
            <person name="Read T.D."/>
            <person name="Tapia R."/>
            <person name="Johnson S."/>
            <person name="Bishop-Lilly K.A."/>
            <person name="Detter C."/>
            <person name="Han C."/>
            <person name="Sozhamannan S."/>
            <person name="Rosenzweig C.N."/>
            <person name="Skowronski E.W."/>
        </authorList>
    </citation>
    <scope>NUCLEOTIDE SEQUENCE [LARGE SCALE GENOMIC DNA]</scope>
    <source>
        <strain evidence="4 5">TPS4-2</strain>
    </source>
</reference>
<feature type="modified residue" description="4-aspartylphosphate" evidence="2">
    <location>
        <position position="51"/>
    </location>
</feature>
<dbReference type="InterPro" id="IPR052016">
    <property type="entry name" value="Bact_Sigma-Reg"/>
</dbReference>
<dbReference type="PANTHER" id="PTHR43156:SF2">
    <property type="entry name" value="STAGE II SPORULATION PROTEIN E"/>
    <property type="match status" value="1"/>
</dbReference>
<dbReference type="GO" id="GO:0016791">
    <property type="term" value="F:phosphatase activity"/>
    <property type="evidence" value="ECO:0007669"/>
    <property type="project" value="TreeGrafter"/>
</dbReference>
<evidence type="ECO:0000259" key="3">
    <source>
        <dbReference type="PROSITE" id="PS50110"/>
    </source>
</evidence>
<dbReference type="InterPro" id="IPR036457">
    <property type="entry name" value="PPM-type-like_dom_sf"/>
</dbReference>
<accession>A0A432YXJ4</accession>
<dbReference type="AlphaFoldDB" id="A0A432YXJ4"/>
<dbReference type="SUPFAM" id="SSF81606">
    <property type="entry name" value="PP2C-like"/>
    <property type="match status" value="1"/>
</dbReference>
<dbReference type="SUPFAM" id="SSF52172">
    <property type="entry name" value="CheY-like"/>
    <property type="match status" value="1"/>
</dbReference>